<dbReference type="Proteomes" id="UP000187203">
    <property type="component" value="Unassembled WGS sequence"/>
</dbReference>
<name>A0A1R3KSZ5_9ROSI</name>
<accession>A0A1R3KSZ5</accession>
<dbReference type="AlphaFoldDB" id="A0A1R3KSZ5"/>
<protein>
    <submittedName>
        <fullName evidence="1">Uncharacterized protein</fullName>
    </submittedName>
</protein>
<proteinExistence type="predicted"/>
<evidence type="ECO:0000313" key="2">
    <source>
        <dbReference type="Proteomes" id="UP000187203"/>
    </source>
</evidence>
<comment type="caution">
    <text evidence="1">The sequence shown here is derived from an EMBL/GenBank/DDBJ whole genome shotgun (WGS) entry which is preliminary data.</text>
</comment>
<sequence length="241" mass="27279">MSPTLRRLFQALIGINSPRFDGLTRDTLLIWLEFNPAEIPAPQEAMKMIQHRKILQELYTRGLNSFSAHIASVKSDVLIVENIDFHDLFFSFEFAGNIHQAFLFKTPPSLGLRFNVQSMIQQAGQSTVYSLEFILHLFDAAPQPPSCNTTNFQSTFNQHWSNLEPHLAIITETRLHRSAAKPIIEMLAFDDFEWIDALGYVGGIWVLWNKDTVNVGVKENRSFTISADIKAVETGPPMNSA</sequence>
<keyword evidence="2" id="KW-1185">Reference proteome</keyword>
<gene>
    <name evidence="1" type="ORF">COLO4_04749</name>
</gene>
<organism evidence="1 2">
    <name type="scientific">Corchorus olitorius</name>
    <dbReference type="NCBI Taxonomy" id="93759"/>
    <lineage>
        <taxon>Eukaryota</taxon>
        <taxon>Viridiplantae</taxon>
        <taxon>Streptophyta</taxon>
        <taxon>Embryophyta</taxon>
        <taxon>Tracheophyta</taxon>
        <taxon>Spermatophyta</taxon>
        <taxon>Magnoliopsida</taxon>
        <taxon>eudicotyledons</taxon>
        <taxon>Gunneridae</taxon>
        <taxon>Pentapetalae</taxon>
        <taxon>rosids</taxon>
        <taxon>malvids</taxon>
        <taxon>Malvales</taxon>
        <taxon>Malvaceae</taxon>
        <taxon>Grewioideae</taxon>
        <taxon>Apeibeae</taxon>
        <taxon>Corchorus</taxon>
    </lineage>
</organism>
<reference evidence="2" key="1">
    <citation type="submission" date="2013-09" db="EMBL/GenBank/DDBJ databases">
        <title>Corchorus olitorius genome sequencing.</title>
        <authorList>
            <person name="Alam M."/>
            <person name="Haque M.S."/>
            <person name="Islam M.S."/>
            <person name="Emdad E.M."/>
            <person name="Islam M.M."/>
            <person name="Ahmed B."/>
            <person name="Halim A."/>
            <person name="Hossen Q.M.M."/>
            <person name="Hossain M.Z."/>
            <person name="Ahmed R."/>
            <person name="Khan M.M."/>
            <person name="Islam R."/>
            <person name="Rashid M.M."/>
            <person name="Khan S.A."/>
            <person name="Rahman M.S."/>
            <person name="Alam M."/>
            <person name="Yahiya A.S."/>
            <person name="Khan M.S."/>
            <person name="Azam M.S."/>
            <person name="Haque T."/>
            <person name="Lashkar M.Z.H."/>
            <person name="Akhand A.I."/>
            <person name="Morshed G."/>
            <person name="Roy S."/>
            <person name="Uddin K.S."/>
            <person name="Rabeya T."/>
            <person name="Hossain A.S."/>
            <person name="Chowdhury A."/>
            <person name="Snigdha A.R."/>
            <person name="Mortoza M.S."/>
            <person name="Matin S.A."/>
            <person name="Hoque S.M.E."/>
            <person name="Islam M.K."/>
            <person name="Roy D.K."/>
            <person name="Haider R."/>
            <person name="Moosa M.M."/>
            <person name="Elias S.M."/>
            <person name="Hasan A.M."/>
            <person name="Jahan S."/>
            <person name="Shafiuddin M."/>
            <person name="Mahmood N."/>
            <person name="Shommy N.S."/>
        </authorList>
    </citation>
    <scope>NUCLEOTIDE SEQUENCE [LARGE SCALE GENOMIC DNA]</scope>
    <source>
        <strain evidence="2">cv. O-4</strain>
    </source>
</reference>
<dbReference type="EMBL" id="AWUE01011994">
    <property type="protein sequence ID" value="OMP10169.1"/>
    <property type="molecule type" value="Genomic_DNA"/>
</dbReference>
<evidence type="ECO:0000313" key="1">
    <source>
        <dbReference type="EMBL" id="OMP10169.1"/>
    </source>
</evidence>